<name>A0AAV0SRG3_9STRA</name>
<reference evidence="1" key="1">
    <citation type="submission" date="2022-12" db="EMBL/GenBank/DDBJ databases">
        <authorList>
            <person name="Webb A."/>
        </authorList>
    </citation>
    <scope>NUCLEOTIDE SEQUENCE</scope>
    <source>
        <strain evidence="1">Pf2</strain>
    </source>
</reference>
<dbReference type="EMBL" id="CANTFK010000001">
    <property type="protein sequence ID" value="CAI5704103.1"/>
    <property type="molecule type" value="Genomic_DNA"/>
</dbReference>
<dbReference type="Proteomes" id="UP001159659">
    <property type="component" value="Unassembled WGS sequence"/>
</dbReference>
<dbReference type="AlphaFoldDB" id="A0AAV0SRG3"/>
<protein>
    <submittedName>
        <fullName evidence="1">Uncharacterized protein</fullName>
    </submittedName>
</protein>
<evidence type="ECO:0000313" key="2">
    <source>
        <dbReference type="Proteomes" id="UP001159659"/>
    </source>
</evidence>
<accession>A0AAV0SRG3</accession>
<sequence>MRKASGWFKAKRVRPLHARATVTFKQLQGHFVTVSIQQEHLKSLVLLYIECVGAKCPFLADSGEAVTLDFNECMYRPPKTLLLVSSK</sequence>
<evidence type="ECO:0000313" key="1">
    <source>
        <dbReference type="EMBL" id="CAI5704103.1"/>
    </source>
</evidence>
<proteinExistence type="predicted"/>
<organism evidence="1 2">
    <name type="scientific">Peronospora farinosa</name>
    <dbReference type="NCBI Taxonomy" id="134698"/>
    <lineage>
        <taxon>Eukaryota</taxon>
        <taxon>Sar</taxon>
        <taxon>Stramenopiles</taxon>
        <taxon>Oomycota</taxon>
        <taxon>Peronosporomycetes</taxon>
        <taxon>Peronosporales</taxon>
        <taxon>Peronosporaceae</taxon>
        <taxon>Peronospora</taxon>
    </lineage>
</organism>
<gene>
    <name evidence="1" type="ORF">PFR002_LOCUS20</name>
</gene>
<comment type="caution">
    <text evidence="1">The sequence shown here is derived from an EMBL/GenBank/DDBJ whole genome shotgun (WGS) entry which is preliminary data.</text>
</comment>